<evidence type="ECO:0000256" key="8">
    <source>
        <dbReference type="ARBA" id="ARBA00022977"/>
    </source>
</evidence>
<evidence type="ECO:0000256" key="9">
    <source>
        <dbReference type="ARBA" id="ARBA00023004"/>
    </source>
</evidence>
<keyword evidence="9" id="KW-0408">Iron</keyword>
<gene>
    <name evidence="15" type="ORF">BDK89_1367</name>
</gene>
<dbReference type="AlphaFoldDB" id="A0A4R7HZ34"/>
<comment type="caution">
    <text evidence="15">The sequence shown here is derived from an EMBL/GenBank/DDBJ whole genome shotgun (WGS) entry which is preliminary data.</text>
</comment>
<evidence type="ECO:0000256" key="10">
    <source>
        <dbReference type="ARBA" id="ARBA00033171"/>
    </source>
</evidence>
<evidence type="ECO:0000256" key="1">
    <source>
        <dbReference type="ARBA" id="ARBA00003469"/>
    </source>
</evidence>
<comment type="similarity">
    <text evidence="3">Belongs to the NMT1/THI5 family.</text>
</comment>
<comment type="catalytic activity">
    <reaction evidence="11">
        <text>N(6)-(pyridoxal phosphate)-L-lysyl-[4-amino-5-hydroxymethyl-2-methylpyrimidine phosphate synthase] + L-histidyl-[4-amino-5-hydroxymethyl-2-methylpyrimidine phosphate synthase] + 2 Fe(3+) + 4 H2O = L-lysyl-[4-amino-5-hydroxymethyl-2-methylpyrimidine phosphate synthase] + (2S)-2-amino-5-hydroxy-4-oxopentanoyl-[4-amino-5-hydroxymethyl-2-methylpyrimidine phosphate synthase] + 4-amino-2-methyl-5-(phosphooxymethyl)pyrimidine + 3-oxopropanoate + 2 Fe(2+) + 2 H(+)</text>
        <dbReference type="Rhea" id="RHEA:65756"/>
        <dbReference type="Rhea" id="RHEA-COMP:16892"/>
        <dbReference type="Rhea" id="RHEA-COMP:16893"/>
        <dbReference type="Rhea" id="RHEA-COMP:16894"/>
        <dbReference type="Rhea" id="RHEA-COMP:16895"/>
        <dbReference type="ChEBI" id="CHEBI:15377"/>
        <dbReference type="ChEBI" id="CHEBI:15378"/>
        <dbReference type="ChEBI" id="CHEBI:29033"/>
        <dbReference type="ChEBI" id="CHEBI:29034"/>
        <dbReference type="ChEBI" id="CHEBI:29969"/>
        <dbReference type="ChEBI" id="CHEBI:29979"/>
        <dbReference type="ChEBI" id="CHEBI:33190"/>
        <dbReference type="ChEBI" id="CHEBI:58354"/>
        <dbReference type="ChEBI" id="CHEBI:143915"/>
        <dbReference type="ChEBI" id="CHEBI:157692"/>
    </reaction>
    <physiologicalReaction direction="left-to-right" evidence="11">
        <dbReference type="Rhea" id="RHEA:65757"/>
    </physiologicalReaction>
</comment>
<dbReference type="SUPFAM" id="SSF53850">
    <property type="entry name" value="Periplasmic binding protein-like II"/>
    <property type="match status" value="1"/>
</dbReference>
<dbReference type="PANTHER" id="PTHR31528:SF1">
    <property type="entry name" value="4-AMINO-5-HYDROXYMETHYL-2-METHYLPYRIMIDINE PHOSPHATE SYNTHASE THI11-RELATED"/>
    <property type="match status" value="1"/>
</dbReference>
<evidence type="ECO:0000256" key="4">
    <source>
        <dbReference type="ARBA" id="ARBA00011738"/>
    </source>
</evidence>
<proteinExistence type="inferred from homology"/>
<evidence type="ECO:0000256" key="11">
    <source>
        <dbReference type="ARBA" id="ARBA00048179"/>
    </source>
</evidence>
<keyword evidence="7" id="KW-0663">Pyridoxal phosphate</keyword>
<dbReference type="GO" id="GO:0046872">
    <property type="term" value="F:metal ion binding"/>
    <property type="evidence" value="ECO:0007669"/>
    <property type="project" value="UniProtKB-KW"/>
</dbReference>
<dbReference type="Proteomes" id="UP000294558">
    <property type="component" value="Unassembled WGS sequence"/>
</dbReference>
<feature type="signal peptide" evidence="13">
    <location>
        <begin position="1"/>
        <end position="17"/>
    </location>
</feature>
<evidence type="ECO:0000256" key="6">
    <source>
        <dbReference type="ARBA" id="ARBA00022723"/>
    </source>
</evidence>
<keyword evidence="16" id="KW-1185">Reference proteome</keyword>
<dbReference type="GO" id="GO:0009228">
    <property type="term" value="P:thiamine biosynthetic process"/>
    <property type="evidence" value="ECO:0007669"/>
    <property type="project" value="UniProtKB-KW"/>
</dbReference>
<keyword evidence="8" id="KW-0784">Thiamine biosynthesis</keyword>
<evidence type="ECO:0000259" key="14">
    <source>
        <dbReference type="Pfam" id="PF09084"/>
    </source>
</evidence>
<comment type="function">
    <text evidence="1">Responsible for the formation of the pyrimidine heterocycle in the thiamine biosynthesis pathway. Catalyzes the formation of hydroxymethylpyrimidine phosphate (HMP-P) from histidine and pyridoxal phosphate (PLP). The protein uses PLP and the active site histidine to form HMP-P, generating an inactive enzyme. The enzyme can only undergo a single turnover, which suggests it is a suicide enzyme.</text>
</comment>
<feature type="compositionally biased region" description="Low complexity" evidence="12">
    <location>
        <begin position="27"/>
        <end position="50"/>
    </location>
</feature>
<feature type="domain" description="SsuA/THI5-like" evidence="14">
    <location>
        <begin position="89"/>
        <end position="299"/>
    </location>
</feature>
<dbReference type="InterPro" id="IPR015168">
    <property type="entry name" value="SsuA/THI5"/>
</dbReference>
<evidence type="ECO:0000256" key="13">
    <source>
        <dbReference type="SAM" id="SignalP"/>
    </source>
</evidence>
<organism evidence="15 16">
    <name type="scientific">Ilumatobacter fluminis</name>
    <dbReference type="NCBI Taxonomy" id="467091"/>
    <lineage>
        <taxon>Bacteria</taxon>
        <taxon>Bacillati</taxon>
        <taxon>Actinomycetota</taxon>
        <taxon>Acidimicrobiia</taxon>
        <taxon>Acidimicrobiales</taxon>
        <taxon>Ilumatobacteraceae</taxon>
        <taxon>Ilumatobacter</taxon>
    </lineage>
</organism>
<evidence type="ECO:0000256" key="7">
    <source>
        <dbReference type="ARBA" id="ARBA00022898"/>
    </source>
</evidence>
<dbReference type="Pfam" id="PF09084">
    <property type="entry name" value="NMT1"/>
    <property type="match status" value="1"/>
</dbReference>
<keyword evidence="5" id="KW-0808">Transferase</keyword>
<evidence type="ECO:0000313" key="16">
    <source>
        <dbReference type="Proteomes" id="UP000294558"/>
    </source>
</evidence>
<dbReference type="OrthoDB" id="3565657at2"/>
<evidence type="ECO:0000313" key="15">
    <source>
        <dbReference type="EMBL" id="TDT15789.1"/>
    </source>
</evidence>
<evidence type="ECO:0000256" key="3">
    <source>
        <dbReference type="ARBA" id="ARBA00009406"/>
    </source>
</evidence>
<dbReference type="GO" id="GO:0016740">
    <property type="term" value="F:transferase activity"/>
    <property type="evidence" value="ECO:0007669"/>
    <property type="project" value="UniProtKB-KW"/>
</dbReference>
<feature type="region of interest" description="Disordered" evidence="12">
    <location>
        <begin position="23"/>
        <end position="50"/>
    </location>
</feature>
<protein>
    <recommendedName>
        <fullName evidence="10">Thiamine pyrimidine synthase</fullName>
    </recommendedName>
</protein>
<dbReference type="InterPro" id="IPR027939">
    <property type="entry name" value="NMT1/THI5"/>
</dbReference>
<dbReference type="PROSITE" id="PS51257">
    <property type="entry name" value="PROKAR_LIPOPROTEIN"/>
    <property type="match status" value="1"/>
</dbReference>
<accession>A0A4R7HZ34</accession>
<dbReference type="Gene3D" id="3.40.190.10">
    <property type="entry name" value="Periplasmic binding protein-like II"/>
    <property type="match status" value="2"/>
</dbReference>
<keyword evidence="13" id="KW-0732">Signal</keyword>
<feature type="chain" id="PRO_5039423094" description="Thiamine pyrimidine synthase" evidence="13">
    <location>
        <begin position="18"/>
        <end position="394"/>
    </location>
</feature>
<evidence type="ECO:0000256" key="5">
    <source>
        <dbReference type="ARBA" id="ARBA00022679"/>
    </source>
</evidence>
<comment type="pathway">
    <text evidence="2">Cofactor biosynthesis; thiamine diphosphate biosynthesis.</text>
</comment>
<sequence length="394" mass="40660">MMRSTIALLAAASITLAACGGDDDASADTTDTGDTTDTTAASDTTTASGGDSLEVVAGEAFPEERCEANQAAGTIGYLTGFDYAAAASIIEVLVADQAGYYDDLCLDVEITPSFSTANYPLVAANQAQFASSGSFSELATQAESNEADLVALTVDGYVAVDVLMVKPDRATSLDELAGQTIGIKGALAPAIAVMLRQEADLVEGDDFQTALLDGFDPFAHWAIEEIAALPGWRSNEPGALERGGEVFDLYDPADFDVPGSFGLIYTNAEFLAEHPTAAEDFMRATLQGLADTIADPAAAAAAAFELVEANGNSNFLTIEGETFRVETDAAAIVASTPDGSFPGVVVPEELAAQIAAYDEVGFYGDAGAPSVEGRYDADLAAGLYDADGQIIWPG</sequence>
<comment type="subunit">
    <text evidence="4">Homodimer.</text>
</comment>
<evidence type="ECO:0000256" key="2">
    <source>
        <dbReference type="ARBA" id="ARBA00004948"/>
    </source>
</evidence>
<dbReference type="PANTHER" id="PTHR31528">
    <property type="entry name" value="4-AMINO-5-HYDROXYMETHYL-2-METHYLPYRIMIDINE PHOSPHATE SYNTHASE THI11-RELATED"/>
    <property type="match status" value="1"/>
</dbReference>
<keyword evidence="6" id="KW-0479">Metal-binding</keyword>
<dbReference type="EMBL" id="SOAU01000001">
    <property type="protein sequence ID" value="TDT15789.1"/>
    <property type="molecule type" value="Genomic_DNA"/>
</dbReference>
<dbReference type="RefSeq" id="WP_133868214.1">
    <property type="nucleotide sequence ID" value="NZ_SOAU01000001.1"/>
</dbReference>
<name>A0A4R7HZ34_9ACTN</name>
<reference evidence="15 16" key="1">
    <citation type="submission" date="2019-03" db="EMBL/GenBank/DDBJ databases">
        <title>Sequencing the genomes of 1000 actinobacteria strains.</title>
        <authorList>
            <person name="Klenk H.-P."/>
        </authorList>
    </citation>
    <scope>NUCLEOTIDE SEQUENCE [LARGE SCALE GENOMIC DNA]</scope>
    <source>
        <strain evidence="15 16">DSM 18936</strain>
    </source>
</reference>
<evidence type="ECO:0000256" key="12">
    <source>
        <dbReference type="SAM" id="MobiDB-lite"/>
    </source>
</evidence>